<proteinExistence type="predicted"/>
<gene>
    <name evidence="2" type="ORF">EYC80_001945</name>
</gene>
<dbReference type="SUPFAM" id="SSF56024">
    <property type="entry name" value="Phospholipase D/nuclease"/>
    <property type="match status" value="1"/>
</dbReference>
<sequence length="266" mass="29299">MGIPEIMGMAEMAGRSLQGPIEMGNIDASLLASVDLSHLPPNTETLLLPHTHSSYSPFSVFFHPNTNTPSTPLNTFLLSRISTAKSSITIYTPNLTYTPLINALFEALSRGINVRITVSKKLMILEQIVTAGTVTEWEIWKMRRRYRKLRTRLRKKTEDLETGNTRVGNLDIIYFDPANVLVNDGNDANERSEGAVHVAAGLESIGKESRPVKLHLKMTIIDGEITVLGSGNMDRASWVTSQELGVAIFSEQVSRSLGEVAKTVYG</sequence>
<feature type="domain" description="PLD phosphodiesterase" evidence="1">
    <location>
        <begin position="210"/>
        <end position="237"/>
    </location>
</feature>
<organism evidence="2 3">
    <name type="scientific">Monilinia laxa</name>
    <name type="common">Brown rot fungus</name>
    <name type="synonym">Sclerotinia laxa</name>
    <dbReference type="NCBI Taxonomy" id="61186"/>
    <lineage>
        <taxon>Eukaryota</taxon>
        <taxon>Fungi</taxon>
        <taxon>Dikarya</taxon>
        <taxon>Ascomycota</taxon>
        <taxon>Pezizomycotina</taxon>
        <taxon>Leotiomycetes</taxon>
        <taxon>Helotiales</taxon>
        <taxon>Sclerotiniaceae</taxon>
        <taxon>Monilinia</taxon>
    </lineage>
</organism>
<dbReference type="GO" id="GO:0030572">
    <property type="term" value="F:phosphatidyltransferase activity"/>
    <property type="evidence" value="ECO:0007669"/>
    <property type="project" value="UniProtKB-ARBA"/>
</dbReference>
<evidence type="ECO:0000313" key="2">
    <source>
        <dbReference type="EMBL" id="KAB8298201.1"/>
    </source>
</evidence>
<dbReference type="AlphaFoldDB" id="A0A5N6K6I5"/>
<dbReference type="OrthoDB" id="2958217at2759"/>
<dbReference type="Gene3D" id="3.30.870.10">
    <property type="entry name" value="Endonuclease Chain A"/>
    <property type="match status" value="1"/>
</dbReference>
<dbReference type="Proteomes" id="UP000326757">
    <property type="component" value="Unassembled WGS sequence"/>
</dbReference>
<dbReference type="EMBL" id="VIGI01000007">
    <property type="protein sequence ID" value="KAB8298201.1"/>
    <property type="molecule type" value="Genomic_DNA"/>
</dbReference>
<dbReference type="PANTHER" id="PTHR21248:SF11">
    <property type="entry name" value="PLD PHOSPHODIESTERASE DOMAIN-CONTAINING PROTEIN"/>
    <property type="match status" value="1"/>
</dbReference>
<dbReference type="PANTHER" id="PTHR21248">
    <property type="entry name" value="CARDIOLIPIN SYNTHASE"/>
    <property type="match status" value="1"/>
</dbReference>
<reference evidence="2 3" key="1">
    <citation type="submission" date="2019-06" db="EMBL/GenBank/DDBJ databases">
        <title>Genome Sequence of the Brown Rot Fungal Pathogen Monilinia laxa.</title>
        <authorList>
            <person name="De Miccolis Angelini R.M."/>
            <person name="Landi L."/>
            <person name="Abate D."/>
            <person name="Pollastro S."/>
            <person name="Romanazzi G."/>
            <person name="Faretra F."/>
        </authorList>
    </citation>
    <scope>NUCLEOTIDE SEQUENCE [LARGE SCALE GENOMIC DNA]</scope>
    <source>
        <strain evidence="2 3">Mlax316</strain>
    </source>
</reference>
<evidence type="ECO:0000259" key="1">
    <source>
        <dbReference type="PROSITE" id="PS50035"/>
    </source>
</evidence>
<evidence type="ECO:0000313" key="3">
    <source>
        <dbReference type="Proteomes" id="UP000326757"/>
    </source>
</evidence>
<dbReference type="InterPro" id="IPR001736">
    <property type="entry name" value="PLipase_D/transphosphatidylase"/>
</dbReference>
<dbReference type="CDD" id="cd00138">
    <property type="entry name" value="PLDc_SF"/>
    <property type="match status" value="1"/>
</dbReference>
<dbReference type="InterPro" id="IPR025202">
    <property type="entry name" value="PLD-like_dom"/>
</dbReference>
<dbReference type="Pfam" id="PF13091">
    <property type="entry name" value="PLDc_2"/>
    <property type="match status" value="1"/>
</dbReference>
<comment type="caution">
    <text evidence="2">The sequence shown here is derived from an EMBL/GenBank/DDBJ whole genome shotgun (WGS) entry which is preliminary data.</text>
</comment>
<name>A0A5N6K6I5_MONLA</name>
<keyword evidence="3" id="KW-1185">Reference proteome</keyword>
<protein>
    <recommendedName>
        <fullName evidence="1">PLD phosphodiesterase domain-containing protein</fullName>
    </recommendedName>
</protein>
<dbReference type="GO" id="GO:0032049">
    <property type="term" value="P:cardiolipin biosynthetic process"/>
    <property type="evidence" value="ECO:0007669"/>
    <property type="project" value="UniProtKB-ARBA"/>
</dbReference>
<accession>A0A5N6K6I5</accession>
<dbReference type="PROSITE" id="PS50035">
    <property type="entry name" value="PLD"/>
    <property type="match status" value="1"/>
</dbReference>